<dbReference type="Pfam" id="PF03466">
    <property type="entry name" value="LysR_substrate"/>
    <property type="match status" value="1"/>
</dbReference>
<dbReference type="SUPFAM" id="SSF46785">
    <property type="entry name" value="Winged helix' DNA-binding domain"/>
    <property type="match status" value="1"/>
</dbReference>
<dbReference type="Gene3D" id="1.10.10.10">
    <property type="entry name" value="Winged helix-like DNA-binding domain superfamily/Winged helix DNA-binding domain"/>
    <property type="match status" value="1"/>
</dbReference>
<keyword evidence="2" id="KW-0805">Transcription regulation</keyword>
<keyword evidence="3 7" id="KW-0238">DNA-binding</keyword>
<dbReference type="CDD" id="cd08414">
    <property type="entry name" value="PBP2_LTTR_aromatics_like"/>
    <property type="match status" value="1"/>
</dbReference>
<evidence type="ECO:0000313" key="8">
    <source>
        <dbReference type="Proteomes" id="UP000517759"/>
    </source>
</evidence>
<dbReference type="Proteomes" id="UP001156881">
    <property type="component" value="Unassembled WGS sequence"/>
</dbReference>
<dbReference type="Gene3D" id="3.40.190.10">
    <property type="entry name" value="Periplasmic binding protein-like II"/>
    <property type="match status" value="2"/>
</dbReference>
<evidence type="ECO:0000256" key="1">
    <source>
        <dbReference type="ARBA" id="ARBA00009437"/>
    </source>
</evidence>
<reference evidence="6" key="1">
    <citation type="journal article" date="2014" name="Int. J. Syst. Evol. Microbiol.">
        <title>Complete genome of a new Firmicutes species belonging to the dominant human colonic microbiota ('Ruminococcus bicirculans') reveals two chromosomes and a selective capacity to utilize plant glucans.</title>
        <authorList>
            <consortium name="NISC Comparative Sequencing Program"/>
            <person name="Wegmann U."/>
            <person name="Louis P."/>
            <person name="Goesmann A."/>
            <person name="Henrissat B."/>
            <person name="Duncan S.H."/>
            <person name="Flint H.J."/>
        </authorList>
    </citation>
    <scope>NUCLEOTIDE SEQUENCE</scope>
    <source>
        <strain evidence="6">NBRC 107710</strain>
    </source>
</reference>
<dbReference type="GO" id="GO:0032993">
    <property type="term" value="C:protein-DNA complex"/>
    <property type="evidence" value="ECO:0007669"/>
    <property type="project" value="TreeGrafter"/>
</dbReference>
<evidence type="ECO:0000259" key="5">
    <source>
        <dbReference type="PROSITE" id="PS50931"/>
    </source>
</evidence>
<reference evidence="6" key="4">
    <citation type="submission" date="2023-01" db="EMBL/GenBank/DDBJ databases">
        <title>Draft genome sequence of Methylobacterium brachythecii strain NBRC 107710.</title>
        <authorList>
            <person name="Sun Q."/>
            <person name="Mori K."/>
        </authorList>
    </citation>
    <scope>NUCLEOTIDE SEQUENCE</scope>
    <source>
        <strain evidence="6">NBRC 107710</strain>
    </source>
</reference>
<dbReference type="FunFam" id="1.10.10.10:FF:000001">
    <property type="entry name" value="LysR family transcriptional regulator"/>
    <property type="match status" value="1"/>
</dbReference>
<evidence type="ECO:0000256" key="2">
    <source>
        <dbReference type="ARBA" id="ARBA00023015"/>
    </source>
</evidence>
<sequence length="303" mass="32516">MDIRQFRYFIAVAEQLHFAKAADLLGISPPSITKQIQDVERELGVRLFNRTKRSVSLTAAGAMLLDDARMAVRQAERAVETARLAGRGQLGRIEIGYVASTAYSGVLQEQITAFKTANAGVDIRSREVAMDLLPDMLDTRRLDVAFLRPPMEYPPGIASVTLVRDPFIVACRENSRLGAKAEIAPADLANETFILPEQIAGVLEVGRLGGFVPKLAEQPGNLTSVVVHVSLGAGVSIVPSSVAKALHIEGVVYRPLLSSPVLSEIAVAFRRGEAGPATRAFIAQLRAASLPAPPSSEQDRTAL</sequence>
<comment type="similarity">
    <text evidence="1">Belongs to the LysR transcriptional regulatory family.</text>
</comment>
<keyword evidence="9" id="KW-1185">Reference proteome</keyword>
<dbReference type="AlphaFoldDB" id="A0A7W6F7B5"/>
<evidence type="ECO:0000256" key="3">
    <source>
        <dbReference type="ARBA" id="ARBA00023125"/>
    </source>
</evidence>
<protein>
    <submittedName>
        <fullName evidence="7">DNA-binding transcriptional LysR family regulator</fullName>
    </submittedName>
    <submittedName>
        <fullName evidence="6">LysR family transcriptional regulator</fullName>
    </submittedName>
</protein>
<dbReference type="InterPro" id="IPR000847">
    <property type="entry name" value="LysR_HTH_N"/>
</dbReference>
<organism evidence="7 8">
    <name type="scientific">Methylobacterium brachythecii</name>
    <dbReference type="NCBI Taxonomy" id="1176177"/>
    <lineage>
        <taxon>Bacteria</taxon>
        <taxon>Pseudomonadati</taxon>
        <taxon>Pseudomonadota</taxon>
        <taxon>Alphaproteobacteria</taxon>
        <taxon>Hyphomicrobiales</taxon>
        <taxon>Methylobacteriaceae</taxon>
        <taxon>Methylobacterium</taxon>
    </lineage>
</organism>
<dbReference type="PROSITE" id="PS50931">
    <property type="entry name" value="HTH_LYSR"/>
    <property type="match status" value="1"/>
</dbReference>
<dbReference type="InterPro" id="IPR036390">
    <property type="entry name" value="WH_DNA-bd_sf"/>
</dbReference>
<comment type="caution">
    <text evidence="7">The sequence shown here is derived from an EMBL/GenBank/DDBJ whole genome shotgun (WGS) entry which is preliminary data.</text>
</comment>
<dbReference type="PANTHER" id="PTHR30346">
    <property type="entry name" value="TRANSCRIPTIONAL DUAL REGULATOR HCAR-RELATED"/>
    <property type="match status" value="1"/>
</dbReference>
<proteinExistence type="inferred from homology"/>
<keyword evidence="4" id="KW-0804">Transcription</keyword>
<feature type="domain" description="HTH lysR-type" evidence="5">
    <location>
        <begin position="1"/>
        <end position="58"/>
    </location>
</feature>
<dbReference type="GO" id="GO:0003700">
    <property type="term" value="F:DNA-binding transcription factor activity"/>
    <property type="evidence" value="ECO:0007669"/>
    <property type="project" value="InterPro"/>
</dbReference>
<dbReference type="EMBL" id="BSPG01000031">
    <property type="protein sequence ID" value="GLS45993.1"/>
    <property type="molecule type" value="Genomic_DNA"/>
</dbReference>
<reference evidence="9" key="2">
    <citation type="journal article" date="2019" name="Int. J. Syst. Evol. Microbiol.">
        <title>The Global Catalogue of Microorganisms (GCM) 10K type strain sequencing project: providing services to taxonomists for standard genome sequencing and annotation.</title>
        <authorList>
            <consortium name="The Broad Institute Genomics Platform"/>
            <consortium name="The Broad Institute Genome Sequencing Center for Infectious Disease"/>
            <person name="Wu L."/>
            <person name="Ma J."/>
        </authorList>
    </citation>
    <scope>NUCLEOTIDE SEQUENCE [LARGE SCALE GENOMIC DNA]</scope>
    <source>
        <strain evidence="9">NBRC 107710</strain>
    </source>
</reference>
<gene>
    <name evidence="6" type="ORF">GCM10007884_39840</name>
    <name evidence="7" type="ORF">GGR33_002716</name>
</gene>
<evidence type="ECO:0000313" key="9">
    <source>
        <dbReference type="Proteomes" id="UP001156881"/>
    </source>
</evidence>
<evidence type="ECO:0000313" key="7">
    <source>
        <dbReference type="EMBL" id="MBB3903214.1"/>
    </source>
</evidence>
<dbReference type="RefSeq" id="WP_183505906.1">
    <property type="nucleotide sequence ID" value="NZ_BSPG01000031.1"/>
</dbReference>
<reference evidence="7 8" key="3">
    <citation type="submission" date="2020-08" db="EMBL/GenBank/DDBJ databases">
        <title>Genomic Encyclopedia of Type Strains, Phase IV (KMG-IV): sequencing the most valuable type-strain genomes for metagenomic binning, comparative biology and taxonomic classification.</title>
        <authorList>
            <person name="Goeker M."/>
        </authorList>
    </citation>
    <scope>NUCLEOTIDE SEQUENCE [LARGE SCALE GENOMIC DNA]</scope>
    <source>
        <strain evidence="7 8">DSM 24105</strain>
    </source>
</reference>
<dbReference type="PANTHER" id="PTHR30346:SF28">
    <property type="entry name" value="HTH-TYPE TRANSCRIPTIONAL REGULATOR CYNR"/>
    <property type="match status" value="1"/>
</dbReference>
<dbReference type="InterPro" id="IPR005119">
    <property type="entry name" value="LysR_subst-bd"/>
</dbReference>
<evidence type="ECO:0000313" key="6">
    <source>
        <dbReference type="EMBL" id="GLS45993.1"/>
    </source>
</evidence>
<accession>A0A7W6F7B5</accession>
<dbReference type="Proteomes" id="UP000517759">
    <property type="component" value="Unassembled WGS sequence"/>
</dbReference>
<dbReference type="InterPro" id="IPR036388">
    <property type="entry name" value="WH-like_DNA-bd_sf"/>
</dbReference>
<dbReference type="GO" id="GO:0003677">
    <property type="term" value="F:DNA binding"/>
    <property type="evidence" value="ECO:0007669"/>
    <property type="project" value="UniProtKB-KW"/>
</dbReference>
<dbReference type="Pfam" id="PF00126">
    <property type="entry name" value="HTH_1"/>
    <property type="match status" value="1"/>
</dbReference>
<name>A0A7W6F7B5_9HYPH</name>
<dbReference type="EMBL" id="JACIDN010000004">
    <property type="protein sequence ID" value="MBB3903214.1"/>
    <property type="molecule type" value="Genomic_DNA"/>
</dbReference>
<dbReference type="SUPFAM" id="SSF53850">
    <property type="entry name" value="Periplasmic binding protein-like II"/>
    <property type="match status" value="1"/>
</dbReference>
<evidence type="ECO:0000256" key="4">
    <source>
        <dbReference type="ARBA" id="ARBA00023163"/>
    </source>
</evidence>